<gene>
    <name evidence="1" type="ORF">C1SCF055_LOCUS39816</name>
</gene>
<evidence type="ECO:0000313" key="1">
    <source>
        <dbReference type="EMBL" id="CAI4014957.1"/>
    </source>
</evidence>
<comment type="caution">
    <text evidence="1">The sequence shown here is derived from an EMBL/GenBank/DDBJ whole genome shotgun (WGS) entry which is preliminary data.</text>
</comment>
<evidence type="ECO:0000313" key="4">
    <source>
        <dbReference type="Proteomes" id="UP001152797"/>
    </source>
</evidence>
<proteinExistence type="predicted"/>
<sequence>MKAMKAMKTAKLMSKGALATELAEAAELKKSHVSKVLDLLAEIGTKEVVKNGKFTLPGLAMIKTRKKKATKGGTRMMFGKEVKVKPQPAKTVVKAFPVKVLKDSI</sequence>
<dbReference type="InterPro" id="IPR000119">
    <property type="entry name" value="Hist_DNA-bd"/>
</dbReference>
<dbReference type="InterPro" id="IPR010992">
    <property type="entry name" value="IHF-like_DNA-bd_dom_sf"/>
</dbReference>
<dbReference type="GO" id="GO:0030527">
    <property type="term" value="F:structural constituent of chromatin"/>
    <property type="evidence" value="ECO:0007669"/>
    <property type="project" value="InterPro"/>
</dbReference>
<dbReference type="EMBL" id="CAMXCT030006509">
    <property type="protein sequence ID" value="CAL4802269.1"/>
    <property type="molecule type" value="Genomic_DNA"/>
</dbReference>
<evidence type="ECO:0000313" key="3">
    <source>
        <dbReference type="EMBL" id="CAL4802269.1"/>
    </source>
</evidence>
<organism evidence="1">
    <name type="scientific">Cladocopium goreaui</name>
    <dbReference type="NCBI Taxonomy" id="2562237"/>
    <lineage>
        <taxon>Eukaryota</taxon>
        <taxon>Sar</taxon>
        <taxon>Alveolata</taxon>
        <taxon>Dinophyceae</taxon>
        <taxon>Suessiales</taxon>
        <taxon>Symbiodiniaceae</taxon>
        <taxon>Cladocopium</taxon>
    </lineage>
</organism>
<dbReference type="EMBL" id="CAMXCT020006509">
    <property type="protein sequence ID" value="CAL1168332.1"/>
    <property type="molecule type" value="Genomic_DNA"/>
</dbReference>
<accession>A0A9P1DT33</accession>
<dbReference type="GO" id="GO:0003677">
    <property type="term" value="F:DNA binding"/>
    <property type="evidence" value="ECO:0007669"/>
    <property type="project" value="InterPro"/>
</dbReference>
<name>A0A9P1DT33_9DINO</name>
<evidence type="ECO:0000313" key="2">
    <source>
        <dbReference type="EMBL" id="CAL1168332.1"/>
    </source>
</evidence>
<dbReference type="OrthoDB" id="439772at2759"/>
<dbReference type="SUPFAM" id="SSF47729">
    <property type="entry name" value="IHF-like DNA-binding proteins"/>
    <property type="match status" value="1"/>
</dbReference>
<keyword evidence="4" id="KW-1185">Reference proteome</keyword>
<protein>
    <submittedName>
        <fullName evidence="3">Major basic nuclear protein</fullName>
    </submittedName>
</protein>
<dbReference type="EMBL" id="CAMXCT010006509">
    <property type="protein sequence ID" value="CAI4014957.1"/>
    <property type="molecule type" value="Genomic_DNA"/>
</dbReference>
<dbReference type="AlphaFoldDB" id="A0A9P1DT33"/>
<dbReference type="Pfam" id="PF00216">
    <property type="entry name" value="Bac_DNA_binding"/>
    <property type="match status" value="1"/>
</dbReference>
<dbReference type="Proteomes" id="UP001152797">
    <property type="component" value="Unassembled WGS sequence"/>
</dbReference>
<reference evidence="1" key="1">
    <citation type="submission" date="2022-10" db="EMBL/GenBank/DDBJ databases">
        <authorList>
            <person name="Chen Y."/>
            <person name="Dougan E. K."/>
            <person name="Chan C."/>
            <person name="Rhodes N."/>
            <person name="Thang M."/>
        </authorList>
    </citation>
    <scope>NUCLEOTIDE SEQUENCE</scope>
</reference>
<reference evidence="2" key="2">
    <citation type="submission" date="2024-04" db="EMBL/GenBank/DDBJ databases">
        <authorList>
            <person name="Chen Y."/>
            <person name="Shah S."/>
            <person name="Dougan E. K."/>
            <person name="Thang M."/>
            <person name="Chan C."/>
        </authorList>
    </citation>
    <scope>NUCLEOTIDE SEQUENCE [LARGE SCALE GENOMIC DNA]</scope>
</reference>
<dbReference type="Gene3D" id="4.10.520.10">
    <property type="entry name" value="IHF-like DNA-binding proteins"/>
    <property type="match status" value="1"/>
</dbReference>